<dbReference type="Gene3D" id="3.30.420.130">
    <property type="entry name" value="Dinitrogenase iron-molybdenum cofactor biosynthesis domain"/>
    <property type="match status" value="1"/>
</dbReference>
<organism evidence="17 18">
    <name type="scientific">Nitratidesulfovibrio vulgaris (strain ATCC 29579 / DSM 644 / CCUG 34227 / NCIMB 8303 / VKM B-1760 / Hildenborough)</name>
    <name type="common">Desulfovibrio vulgaris</name>
    <dbReference type="NCBI Taxonomy" id="882"/>
    <lineage>
        <taxon>Bacteria</taxon>
        <taxon>Pseudomonadati</taxon>
        <taxon>Thermodesulfobacteriota</taxon>
        <taxon>Desulfovibrionia</taxon>
        <taxon>Desulfovibrionales</taxon>
        <taxon>Desulfovibrionaceae</taxon>
        <taxon>Nitratidesulfovibrio</taxon>
    </lineage>
</organism>
<dbReference type="PATRIC" id="fig|882.5.peg.3084"/>
<dbReference type="InterPro" id="IPR036105">
    <property type="entry name" value="DiNase_FeMo-co_biosyn_sf"/>
</dbReference>
<dbReference type="Gene3D" id="3.20.20.70">
    <property type="entry name" value="Aldolase class I"/>
    <property type="match status" value="1"/>
</dbReference>
<dbReference type="SMART" id="SM00729">
    <property type="entry name" value="Elp3"/>
    <property type="match status" value="1"/>
</dbReference>
<sequence length="514" mass="53729">MPCTPDTTSHPCFTEKAAQSCGRVHLPVAPKCNVLCGYCNRKYDCVNESRPGVTSGVLTPAQAADYLDRVLEREPAIRVAGIAGPGDPMANAAATLETLRLIRQRHPDMLFCLSSNGLGMPPHLDALAANGVTHATLTINAVDPDISARLYTWVRDGKVVWRGRPAAELMLERQLTALTGLVQRGIVVKVNTILVPGINDGHVEQVAEKVAALGATLMNIIPLHPTHDTPLAQVAEPSPEAVGEARRLAGAHIRQMTHCRRCRADAVGLLHHDRSRELAPLLRECAQKDDGAGARPFVAVATREGMLVNQHLGEATRLQIWGLGPARSGKGGTTTGGEAASGRNDAKGTGSGDVPGSTGGNSWGKAGATPWDSEEDKNDKRTDSTGSTGGDSGAVCGTTHGTTCGKDATRAGTDATDMPVPVLLEERATPRPGCGPERWHALADMLKDCRAVLTAACGESPRAILREHGITVTECAGIVEDVVGAVLAGLDVNAFRARKGGVSKGCCRGGGDGC</sequence>
<dbReference type="PANTHER" id="PTHR43787">
    <property type="entry name" value="FEMO COFACTOR BIOSYNTHESIS PROTEIN NIFB-RELATED"/>
    <property type="match status" value="1"/>
</dbReference>
<dbReference type="InterPro" id="IPR013785">
    <property type="entry name" value="Aldolase_TIM"/>
</dbReference>
<evidence type="ECO:0000256" key="8">
    <source>
        <dbReference type="ARBA" id="ARBA00022723"/>
    </source>
</evidence>
<dbReference type="SFLD" id="SFLDG01068">
    <property type="entry name" value="FeMo_cofactor_biosynthesis_pro"/>
    <property type="match status" value="1"/>
</dbReference>
<dbReference type="GO" id="GO:0046872">
    <property type="term" value="F:metal ion binding"/>
    <property type="evidence" value="ECO:0007669"/>
    <property type="project" value="UniProtKB-KW"/>
</dbReference>
<dbReference type="PANTHER" id="PTHR43787:SF13">
    <property type="entry name" value="FEMO COFACTOR BIOSYNTHESIS PROTEIN NIFB"/>
    <property type="match status" value="1"/>
</dbReference>
<dbReference type="SUPFAM" id="SSF53146">
    <property type="entry name" value="Nitrogenase accessory factor-like"/>
    <property type="match status" value="2"/>
</dbReference>
<keyword evidence="7" id="KW-0949">S-adenosyl-L-methionine</keyword>
<dbReference type="EnsemblBacteria" id="AAS94442">
    <property type="protein sequence ID" value="AAS94442"/>
    <property type="gene ID" value="DVUA0007"/>
</dbReference>
<keyword evidence="17" id="KW-0614">Plasmid</keyword>
<evidence type="ECO:0000256" key="7">
    <source>
        <dbReference type="ARBA" id="ARBA00022691"/>
    </source>
</evidence>
<feature type="compositionally biased region" description="Gly residues" evidence="15">
    <location>
        <begin position="349"/>
        <end position="362"/>
    </location>
</feature>
<dbReference type="CDD" id="cd01335">
    <property type="entry name" value="Radical_SAM"/>
    <property type="match status" value="1"/>
</dbReference>
<evidence type="ECO:0000259" key="16">
    <source>
        <dbReference type="PROSITE" id="PS51918"/>
    </source>
</evidence>
<dbReference type="Proteomes" id="UP000002194">
    <property type="component" value="Plasmid pDV"/>
</dbReference>
<comment type="pathway">
    <text evidence="3">Cofactor biosynthesis; Fe-Mo cofactor biosynthesis.</text>
</comment>
<comment type="similarity">
    <text evidence="4">Belongs to the radical SAM superfamily. NifB family.</text>
</comment>
<dbReference type="InterPro" id="IPR058240">
    <property type="entry name" value="rSAM_sf"/>
</dbReference>
<evidence type="ECO:0000256" key="13">
    <source>
        <dbReference type="ARBA" id="ARBA00030926"/>
    </source>
</evidence>
<dbReference type="GO" id="GO:0051539">
    <property type="term" value="F:4 iron, 4 sulfur cluster binding"/>
    <property type="evidence" value="ECO:0007669"/>
    <property type="project" value="UniProtKB-KW"/>
</dbReference>
<dbReference type="UniPathway" id="UPA00782"/>
<keyword evidence="18" id="KW-1185">Reference proteome</keyword>
<keyword evidence="6" id="KW-0004">4Fe-4S</keyword>
<dbReference type="HOGENOM" id="CLU_027639_0_1_7"/>
<protein>
    <recommendedName>
        <fullName evidence="5">FeMo cofactor biosynthesis protein NifB</fullName>
    </recommendedName>
    <alternativeName>
        <fullName evidence="14">Nitrogenase cofactor maturase NifB</fullName>
    </alternativeName>
    <alternativeName>
        <fullName evidence="13">Radical SAM assemblase NifB</fullName>
    </alternativeName>
</protein>
<feature type="region of interest" description="Disordered" evidence="15">
    <location>
        <begin position="323"/>
        <end position="417"/>
    </location>
</feature>
<proteinExistence type="inferred from homology"/>
<evidence type="ECO:0000256" key="9">
    <source>
        <dbReference type="ARBA" id="ARBA00023004"/>
    </source>
</evidence>
<dbReference type="OrthoDB" id="9785734at2"/>
<dbReference type="AlphaFoldDB" id="Q72WT2"/>
<dbReference type="InterPro" id="IPR003731">
    <property type="entry name" value="Di-Nase_FeMo-co_biosynth"/>
</dbReference>
<evidence type="ECO:0000256" key="1">
    <source>
        <dbReference type="ARBA" id="ARBA00001966"/>
    </source>
</evidence>
<reference evidence="17 18" key="1">
    <citation type="journal article" date="2004" name="Nat. Biotechnol.">
        <title>The genome sequence of the anaerobic, sulfate-reducing bacterium Desulfovibrio vulgaris Hildenborough.</title>
        <authorList>
            <person name="Heidelberg J.F."/>
            <person name="Seshadri R."/>
            <person name="Haveman S.A."/>
            <person name="Hemme C.L."/>
            <person name="Paulsen I.T."/>
            <person name="Kolonay J.F."/>
            <person name="Eisen J.A."/>
            <person name="Ward N."/>
            <person name="Methe B."/>
            <person name="Brinkac L.M."/>
            <person name="Daugherty S.C."/>
            <person name="Deboy R.T."/>
            <person name="Dodson R.J."/>
            <person name="Durkin A.S."/>
            <person name="Madupu R."/>
            <person name="Nelson W.C."/>
            <person name="Sullivan S.A."/>
            <person name="Fouts D."/>
            <person name="Haft D.H."/>
            <person name="Selengut J."/>
            <person name="Peterson J.D."/>
            <person name="Davidsen T.M."/>
            <person name="Zafar N."/>
            <person name="Zhou L."/>
            <person name="Radune D."/>
            <person name="Dimitrov G."/>
            <person name="Hance M."/>
            <person name="Tran K."/>
            <person name="Khouri H."/>
            <person name="Gill J."/>
            <person name="Utterback T.R."/>
            <person name="Feldblyum T.V."/>
            <person name="Wall J.D."/>
            <person name="Voordouw G."/>
            <person name="Fraser C.M."/>
        </authorList>
    </citation>
    <scope>NUCLEOTIDE SEQUENCE [LARGE SCALE GENOMIC DNA]</scope>
    <source>
        <strain evidence="18">ATCC 29579 / DSM 644 / NCIMB 8303 / VKM B-1760 / Hildenborough</strain>
        <plasmid evidence="18">pDV</plasmid>
    </source>
</reference>
<keyword evidence="12" id="KW-0456">Lyase</keyword>
<evidence type="ECO:0000256" key="4">
    <source>
        <dbReference type="ARBA" id="ARBA00006804"/>
    </source>
</evidence>
<evidence type="ECO:0000313" key="17">
    <source>
        <dbReference type="EMBL" id="AAS94442.1"/>
    </source>
</evidence>
<evidence type="ECO:0000256" key="14">
    <source>
        <dbReference type="ARBA" id="ARBA00032102"/>
    </source>
</evidence>
<evidence type="ECO:0000256" key="15">
    <source>
        <dbReference type="SAM" id="MobiDB-lite"/>
    </source>
</evidence>
<dbReference type="PhylomeDB" id="Q72WT2"/>
<dbReference type="SMR" id="Q72WT2"/>
<keyword evidence="9" id="KW-0408">Iron</keyword>
<dbReference type="KEGG" id="dvu:DVUA0007"/>
<dbReference type="Pfam" id="PF02579">
    <property type="entry name" value="Nitro_FeMo-Co"/>
    <property type="match status" value="1"/>
</dbReference>
<dbReference type="GO" id="GO:0016829">
    <property type="term" value="F:lyase activity"/>
    <property type="evidence" value="ECO:0007669"/>
    <property type="project" value="UniProtKB-KW"/>
</dbReference>
<dbReference type="InterPro" id="IPR006638">
    <property type="entry name" value="Elp3/MiaA/NifB-like_rSAM"/>
</dbReference>
<geneLocation type="plasmid" evidence="17 18">
    <name>pDV</name>
</geneLocation>
<dbReference type="SUPFAM" id="SSF102114">
    <property type="entry name" value="Radical SAM enzymes"/>
    <property type="match status" value="1"/>
</dbReference>
<dbReference type="EMBL" id="AE017286">
    <property type="protein sequence ID" value="AAS94442.1"/>
    <property type="molecule type" value="Genomic_DNA"/>
</dbReference>
<evidence type="ECO:0000256" key="5">
    <source>
        <dbReference type="ARBA" id="ARBA00021702"/>
    </source>
</evidence>
<name>Q72WT2_NITV2</name>
<feature type="domain" description="Radical SAM core" evidence="16">
    <location>
        <begin position="18"/>
        <end position="265"/>
    </location>
</feature>
<evidence type="ECO:0000256" key="12">
    <source>
        <dbReference type="ARBA" id="ARBA00023239"/>
    </source>
</evidence>
<comment type="function">
    <text evidence="2">Involved in the biosynthesis of the iron-molybdenum cofactor (FeMo-co or M-cluster) found in the dinitrogenase enzyme of the nitrogenase complex in nitrogen-fixing microorganisms. NifB catalyzes the crucial step of radical SAM-dependent carbide insertion that occurs concomitant with the insertion of a 9th sulfur and the rearrangement/coupling of two [4Fe-4S] clusters into a [8Fe-9S-C] cluster, the precursor to the M-cluster.</text>
</comment>
<evidence type="ECO:0000256" key="6">
    <source>
        <dbReference type="ARBA" id="ARBA00022485"/>
    </source>
</evidence>
<dbReference type="SFLD" id="SFLDS00029">
    <property type="entry name" value="Radical_SAM"/>
    <property type="match status" value="1"/>
</dbReference>
<evidence type="ECO:0000313" key="18">
    <source>
        <dbReference type="Proteomes" id="UP000002194"/>
    </source>
</evidence>
<evidence type="ECO:0000256" key="2">
    <source>
        <dbReference type="ARBA" id="ARBA00003522"/>
    </source>
</evidence>
<dbReference type="SFLD" id="SFLDF00281">
    <property type="entry name" value="FeMo_cofactor_biosynthesis_pro"/>
    <property type="match status" value="1"/>
</dbReference>
<keyword evidence="11" id="KW-0535">Nitrogen fixation</keyword>
<comment type="cofactor">
    <cofactor evidence="1">
        <name>[4Fe-4S] cluster</name>
        <dbReference type="ChEBI" id="CHEBI:49883"/>
    </cofactor>
</comment>
<evidence type="ECO:0000256" key="11">
    <source>
        <dbReference type="ARBA" id="ARBA00023231"/>
    </source>
</evidence>
<dbReference type="PROSITE" id="PS51918">
    <property type="entry name" value="RADICAL_SAM"/>
    <property type="match status" value="1"/>
</dbReference>
<gene>
    <name evidence="17" type="primary">nifB</name>
    <name evidence="17" type="ordered locus">DVUA0007</name>
</gene>
<dbReference type="InterPro" id="IPR007197">
    <property type="entry name" value="rSAM"/>
</dbReference>
<keyword evidence="8" id="KW-0479">Metal-binding</keyword>
<evidence type="ECO:0000256" key="10">
    <source>
        <dbReference type="ARBA" id="ARBA00023014"/>
    </source>
</evidence>
<dbReference type="Pfam" id="PF04055">
    <property type="entry name" value="Radical_SAM"/>
    <property type="match status" value="1"/>
</dbReference>
<evidence type="ECO:0000256" key="3">
    <source>
        <dbReference type="ARBA" id="ARBA00005155"/>
    </source>
</evidence>
<accession>Q72WT2</accession>
<keyword evidence="10" id="KW-0411">Iron-sulfur</keyword>